<reference evidence="2 3" key="1">
    <citation type="submission" date="2023-08" db="EMBL/GenBank/DDBJ databases">
        <title>Black Yeasts Isolated from many extreme environments.</title>
        <authorList>
            <person name="Coleine C."/>
            <person name="Stajich J.E."/>
            <person name="Selbmann L."/>
        </authorList>
    </citation>
    <scope>NUCLEOTIDE SEQUENCE [LARGE SCALE GENOMIC DNA]</scope>
    <source>
        <strain evidence="2 3">CCFEE 5910</strain>
    </source>
</reference>
<evidence type="ECO:0000313" key="3">
    <source>
        <dbReference type="Proteomes" id="UP001309876"/>
    </source>
</evidence>
<dbReference type="InterPro" id="IPR010730">
    <property type="entry name" value="HET"/>
</dbReference>
<dbReference type="PANTHER" id="PTHR24148">
    <property type="entry name" value="ANKYRIN REPEAT DOMAIN-CONTAINING PROTEIN 39 HOMOLOG-RELATED"/>
    <property type="match status" value="1"/>
</dbReference>
<dbReference type="EMBL" id="JAVRRJ010000004">
    <property type="protein sequence ID" value="KAK5085606.1"/>
    <property type="molecule type" value="Genomic_DNA"/>
</dbReference>
<comment type="caution">
    <text evidence="2">The sequence shown here is derived from an EMBL/GenBank/DDBJ whole genome shotgun (WGS) entry which is preliminary data.</text>
</comment>
<gene>
    <name evidence="2" type="ORF">LTR05_004893</name>
</gene>
<dbReference type="Proteomes" id="UP001309876">
    <property type="component" value="Unassembled WGS sequence"/>
</dbReference>
<dbReference type="InterPro" id="IPR052895">
    <property type="entry name" value="HetReg/Transcr_Mod"/>
</dbReference>
<evidence type="ECO:0000313" key="2">
    <source>
        <dbReference type="EMBL" id="KAK5085606.1"/>
    </source>
</evidence>
<dbReference type="PANTHER" id="PTHR24148:SF73">
    <property type="entry name" value="HET DOMAIN PROTEIN (AFU_ORTHOLOGUE AFUA_8G01020)"/>
    <property type="match status" value="1"/>
</dbReference>
<evidence type="ECO:0000259" key="1">
    <source>
        <dbReference type="Pfam" id="PF06985"/>
    </source>
</evidence>
<protein>
    <recommendedName>
        <fullName evidence="1">Heterokaryon incompatibility domain-containing protein</fullName>
    </recommendedName>
</protein>
<accession>A0AAN7YAS4</accession>
<sequence>MATSIAADIFNHHNYEPLQYTPLADSTKYIRVLQIKPCETTTSILECTLIQVRLTSKYVCLSYMWGTDDASHPVLINGQLLYVRDNLYAFLQQARKSLTDSAAIPVWIDAVCINQDDLAERNAQVAMMGDIYRGAFQVVIWLGCGDARLGRAMEFVIKVGALYSTICARQYGFDMNDRSWPVAPDVILQALEIAAGTAESGSELTSVELWERCSMILEAFVSLRYWSRMWTVQEIVLASNVKICYGEKIVPEAWFQIILYVVQHMPMASKELGPGDPTRSPCCVSLKLREEVSRSGGVQVNMFHMLRKFRGHECTMPQDKIYALRALASDGSAIPVDYAGSGGMLLDALFRQSSPQCPAIDGAYLVKTLGMKHNDLELQLKAFPISQKWQETPLDIGVFRQDEQDRDIWYIDGALVKRSLAAMQSEASLKCKLFNNARSRHDHDTIAESGDIVAQVQGLGIFIVFKGPESIRTLPDWANTSMVNTFLSTCSFRNIYHLHEKSTYTARPCEYRLPRGASNKTPMLLEQAELMLVEEARKFLHLANTSSGWKMVLNWQCLLSLWDLTIHRPWLLVEDNVGAEAKEEWEDAIAKAKTDRPARRILNEPPRR</sequence>
<proteinExistence type="predicted"/>
<feature type="domain" description="Heterokaryon incompatibility" evidence="1">
    <location>
        <begin position="58"/>
        <end position="234"/>
    </location>
</feature>
<dbReference type="Pfam" id="PF06985">
    <property type="entry name" value="HET"/>
    <property type="match status" value="1"/>
</dbReference>
<dbReference type="AlphaFoldDB" id="A0AAN7YAS4"/>
<organism evidence="2 3">
    <name type="scientific">Lithohypha guttulata</name>
    <dbReference type="NCBI Taxonomy" id="1690604"/>
    <lineage>
        <taxon>Eukaryota</taxon>
        <taxon>Fungi</taxon>
        <taxon>Dikarya</taxon>
        <taxon>Ascomycota</taxon>
        <taxon>Pezizomycotina</taxon>
        <taxon>Eurotiomycetes</taxon>
        <taxon>Chaetothyriomycetidae</taxon>
        <taxon>Chaetothyriales</taxon>
        <taxon>Trichomeriaceae</taxon>
        <taxon>Lithohypha</taxon>
    </lineage>
</organism>
<keyword evidence="3" id="KW-1185">Reference proteome</keyword>
<name>A0AAN7YAS4_9EURO</name>